<dbReference type="Proteomes" id="UP000831796">
    <property type="component" value="Chromosome"/>
</dbReference>
<evidence type="ECO:0000313" key="1">
    <source>
        <dbReference type="EMBL" id="UOQ71319.1"/>
    </source>
</evidence>
<name>A0A8T9Q750_9BACT</name>
<organism evidence="1 2">
    <name type="scientific">Hymenobacter cellulosilyticus</name>
    <dbReference type="NCBI Taxonomy" id="2932248"/>
    <lineage>
        <taxon>Bacteria</taxon>
        <taxon>Pseudomonadati</taxon>
        <taxon>Bacteroidota</taxon>
        <taxon>Cytophagia</taxon>
        <taxon>Cytophagales</taxon>
        <taxon>Hymenobacteraceae</taxon>
        <taxon>Hymenobacter</taxon>
    </lineage>
</organism>
<dbReference type="KEGG" id="hcu:MUN79_22215"/>
<accession>A0A8T9Q750</accession>
<reference evidence="1" key="1">
    <citation type="submission" date="2022-04" db="EMBL/GenBank/DDBJ databases">
        <title>Hymenobacter sp. isolated from the air.</title>
        <authorList>
            <person name="Won M."/>
            <person name="Lee C.-M."/>
            <person name="Woen H.-Y."/>
            <person name="Kwon S.-W."/>
        </authorList>
    </citation>
    <scope>NUCLEOTIDE SEQUENCE</scope>
    <source>
        <strain evidence="1">5116S-3</strain>
    </source>
</reference>
<sequence length="170" mass="20526">MREHNKRWLLSRMKTSGSKREYVQNGSFADERHKKVRLLLEELPYYESIKSTPKVYNGKIKFDLLVRFLRGKIGCDWDEVYSEIISRIPTALLEYKEFIFWFVADKVEIVNEQLWNTKTQKFIWTGEPYVLRHISEIKLNPEFKEFYVHLITHQLMHIPQRSFKKIAVKS</sequence>
<evidence type="ECO:0000313" key="2">
    <source>
        <dbReference type="Proteomes" id="UP000831796"/>
    </source>
</evidence>
<gene>
    <name evidence="1" type="ORF">MUN79_22215</name>
</gene>
<dbReference type="EMBL" id="CP095046">
    <property type="protein sequence ID" value="UOQ71319.1"/>
    <property type="molecule type" value="Genomic_DNA"/>
</dbReference>
<proteinExistence type="predicted"/>
<dbReference type="RefSeq" id="WP_244674727.1">
    <property type="nucleotide sequence ID" value="NZ_CP095046.1"/>
</dbReference>
<keyword evidence="2" id="KW-1185">Reference proteome</keyword>
<dbReference type="AlphaFoldDB" id="A0A8T9Q750"/>
<protein>
    <submittedName>
        <fullName evidence="1">Uncharacterized protein</fullName>
    </submittedName>
</protein>